<evidence type="ECO:0000256" key="3">
    <source>
        <dbReference type="ARBA" id="ARBA00022606"/>
    </source>
</evidence>
<gene>
    <name evidence="11" type="ORF">CALMAC_LOCUS1606</name>
</gene>
<accession>A0A653BJZ4</accession>
<reference evidence="11 12" key="1">
    <citation type="submission" date="2019-01" db="EMBL/GenBank/DDBJ databases">
        <authorList>
            <person name="Sayadi A."/>
        </authorList>
    </citation>
    <scope>NUCLEOTIDE SEQUENCE [LARGE SCALE GENOMIC DNA]</scope>
</reference>
<organism evidence="11 12">
    <name type="scientific">Callosobruchus maculatus</name>
    <name type="common">Southern cowpea weevil</name>
    <name type="synonym">Pulse bruchid</name>
    <dbReference type="NCBI Taxonomy" id="64391"/>
    <lineage>
        <taxon>Eukaryota</taxon>
        <taxon>Metazoa</taxon>
        <taxon>Ecdysozoa</taxon>
        <taxon>Arthropoda</taxon>
        <taxon>Hexapoda</taxon>
        <taxon>Insecta</taxon>
        <taxon>Pterygota</taxon>
        <taxon>Neoptera</taxon>
        <taxon>Endopterygota</taxon>
        <taxon>Coleoptera</taxon>
        <taxon>Polyphaga</taxon>
        <taxon>Cucujiformia</taxon>
        <taxon>Chrysomeloidea</taxon>
        <taxon>Chrysomelidae</taxon>
        <taxon>Bruchinae</taxon>
        <taxon>Bruchini</taxon>
        <taxon>Callosobruchus</taxon>
    </lineage>
</organism>
<dbReference type="EMBL" id="CAACVG010001873">
    <property type="protein sequence ID" value="VEN35804.1"/>
    <property type="molecule type" value="Genomic_DNA"/>
</dbReference>
<evidence type="ECO:0000256" key="10">
    <source>
        <dbReference type="SAM" id="Phobius"/>
    </source>
</evidence>
<keyword evidence="8" id="KW-0675">Receptor</keyword>
<evidence type="ECO:0000313" key="12">
    <source>
        <dbReference type="Proteomes" id="UP000410492"/>
    </source>
</evidence>
<dbReference type="InterPro" id="IPR004117">
    <property type="entry name" value="7tm6_olfct_rcpt"/>
</dbReference>
<dbReference type="OrthoDB" id="8191658at2759"/>
<evidence type="ECO:0000256" key="5">
    <source>
        <dbReference type="ARBA" id="ARBA00022725"/>
    </source>
</evidence>
<evidence type="ECO:0000313" key="11">
    <source>
        <dbReference type="EMBL" id="VEN35804.1"/>
    </source>
</evidence>
<keyword evidence="4 10" id="KW-0812">Transmembrane</keyword>
<proteinExistence type="predicted"/>
<keyword evidence="12" id="KW-1185">Reference proteome</keyword>
<dbReference type="GO" id="GO:0005549">
    <property type="term" value="F:odorant binding"/>
    <property type="evidence" value="ECO:0007669"/>
    <property type="project" value="InterPro"/>
</dbReference>
<keyword evidence="7 10" id="KW-0472">Membrane</keyword>
<dbReference type="PANTHER" id="PTHR21137">
    <property type="entry name" value="ODORANT RECEPTOR"/>
    <property type="match status" value="1"/>
</dbReference>
<evidence type="ECO:0000256" key="6">
    <source>
        <dbReference type="ARBA" id="ARBA00022989"/>
    </source>
</evidence>
<evidence type="ECO:0008006" key="13">
    <source>
        <dbReference type="Google" id="ProtNLM"/>
    </source>
</evidence>
<dbReference type="Pfam" id="PF02949">
    <property type="entry name" value="7tm_6"/>
    <property type="match status" value="1"/>
</dbReference>
<keyword evidence="6 10" id="KW-1133">Transmembrane helix</keyword>
<evidence type="ECO:0000256" key="9">
    <source>
        <dbReference type="ARBA" id="ARBA00023224"/>
    </source>
</evidence>
<keyword evidence="9" id="KW-0807">Transducer</keyword>
<dbReference type="GO" id="GO:0005886">
    <property type="term" value="C:plasma membrane"/>
    <property type="evidence" value="ECO:0007669"/>
    <property type="project" value="UniProtKB-SubCell"/>
</dbReference>
<protein>
    <recommendedName>
        <fullName evidence="13">Odorant receptor</fullName>
    </recommendedName>
</protein>
<dbReference type="AlphaFoldDB" id="A0A653BJZ4"/>
<keyword evidence="3" id="KW-0716">Sensory transduction</keyword>
<evidence type="ECO:0000256" key="2">
    <source>
        <dbReference type="ARBA" id="ARBA00022475"/>
    </source>
</evidence>
<name>A0A653BJZ4_CALMS</name>
<sequence length="316" mass="36510">MLQDKQYHYERCGNFSPGKIVSKSKRFCHRYTIVTYLLYYMVGGSAHISALWHLNSDQKGETFTANVTCYDFMPYFFIIPFSTETTTGCKNALIMMDAGLGIMAFYIASYDALFCSLLICLKTKLQILCEATKAIRERVVMKLDLPQHYRIFKDELNREFEAEMYAEIRRINFHLESLLSVCIDIEALFSYTTLIQTMTSLVVLASCLFVASLVPYTDPEFYSLIEYSLAILCQLLMICYFGNLITEVSLSYRYSLYECDWYSSSQRFKQAILIMMCRIEKPLYLTIGKFSPLTLNTFVSVVKASFSYAAVFRTVD</sequence>
<keyword evidence="5" id="KW-0552">Olfaction</keyword>
<keyword evidence="2" id="KW-1003">Cell membrane</keyword>
<dbReference type="PANTHER" id="PTHR21137:SF35">
    <property type="entry name" value="ODORANT RECEPTOR 19A-RELATED"/>
    <property type="match status" value="1"/>
</dbReference>
<dbReference type="Proteomes" id="UP000410492">
    <property type="component" value="Unassembled WGS sequence"/>
</dbReference>
<evidence type="ECO:0000256" key="8">
    <source>
        <dbReference type="ARBA" id="ARBA00023170"/>
    </source>
</evidence>
<evidence type="ECO:0000256" key="7">
    <source>
        <dbReference type="ARBA" id="ARBA00023136"/>
    </source>
</evidence>
<feature type="transmembrane region" description="Helical" evidence="10">
    <location>
        <begin position="194"/>
        <end position="215"/>
    </location>
</feature>
<dbReference type="GO" id="GO:0007165">
    <property type="term" value="P:signal transduction"/>
    <property type="evidence" value="ECO:0007669"/>
    <property type="project" value="UniProtKB-KW"/>
</dbReference>
<dbReference type="GO" id="GO:0004984">
    <property type="term" value="F:olfactory receptor activity"/>
    <property type="evidence" value="ECO:0007669"/>
    <property type="project" value="InterPro"/>
</dbReference>
<evidence type="ECO:0000256" key="4">
    <source>
        <dbReference type="ARBA" id="ARBA00022692"/>
    </source>
</evidence>
<feature type="transmembrane region" description="Helical" evidence="10">
    <location>
        <begin position="100"/>
        <end position="121"/>
    </location>
</feature>
<feature type="transmembrane region" description="Helical" evidence="10">
    <location>
        <begin position="227"/>
        <end position="246"/>
    </location>
</feature>
<comment type="subcellular location">
    <subcellularLocation>
        <location evidence="1">Cell membrane</location>
        <topology evidence="1">Multi-pass membrane protein</topology>
    </subcellularLocation>
</comment>
<feature type="transmembrane region" description="Helical" evidence="10">
    <location>
        <begin position="33"/>
        <end position="54"/>
    </location>
</feature>
<evidence type="ECO:0000256" key="1">
    <source>
        <dbReference type="ARBA" id="ARBA00004651"/>
    </source>
</evidence>